<protein>
    <submittedName>
        <fullName evidence="4">Glycosyltransferase</fullName>
    </submittedName>
</protein>
<accession>A0ABW9QXN8</accession>
<dbReference type="Pfam" id="PF13439">
    <property type="entry name" value="Glyco_transf_4"/>
    <property type="match status" value="1"/>
</dbReference>
<feature type="domain" description="Glycosyltransferase subfamily 4-like N-terminal" evidence="3">
    <location>
        <begin position="33"/>
        <end position="201"/>
    </location>
</feature>
<sequence>MVGVISTAGAAAAPGRRIAYLLPDPGIPVGGVKGASVHVDGLCCALAQLGYEVTLYAPRVVGPLWGPEAHRVTVVPVNVGDVRSGIDADVSRMTAASRFFPAVEAALAASRPDWVHERLSLFAGEGAAMAARLGLPRVVEVNAPVAAERETHFGLTAREEAAAAERAALEGAAVVAVSEPLAVWAESMGAARATVVPNGATLDPLGPLGRAEARTRHRRAFGFDDGVVVVGFAGSLKPWHGVEVLVDAVGRASAHHELALLVVGDGPARPRIERAIAGLPDTARVVMAGAVPARTVAEYLAAMDLAAAPYLPSESFYFSPLKVAEAMACHLPVVASDFPP</sequence>
<gene>
    <name evidence="4" type="ORF">GHK86_18115</name>
</gene>
<keyword evidence="5" id="KW-1185">Reference proteome</keyword>
<dbReference type="InterPro" id="IPR028098">
    <property type="entry name" value="Glyco_trans_4-like_N"/>
</dbReference>
<keyword evidence="2" id="KW-0808">Transferase</keyword>
<dbReference type="Proteomes" id="UP000437736">
    <property type="component" value="Unassembled WGS sequence"/>
</dbReference>
<dbReference type="Pfam" id="PF13692">
    <property type="entry name" value="Glyco_trans_1_4"/>
    <property type="match status" value="1"/>
</dbReference>
<dbReference type="PANTHER" id="PTHR45947:SF3">
    <property type="entry name" value="SULFOQUINOVOSYL TRANSFERASE SQD2"/>
    <property type="match status" value="1"/>
</dbReference>
<comment type="caution">
    <text evidence="4">The sequence shown here is derived from an EMBL/GenBank/DDBJ whole genome shotgun (WGS) entry which is preliminary data.</text>
</comment>
<proteinExistence type="predicted"/>
<evidence type="ECO:0000313" key="5">
    <source>
        <dbReference type="Proteomes" id="UP000437736"/>
    </source>
</evidence>
<dbReference type="InterPro" id="IPR050194">
    <property type="entry name" value="Glycosyltransferase_grp1"/>
</dbReference>
<keyword evidence="1" id="KW-0328">Glycosyltransferase</keyword>
<feature type="non-terminal residue" evidence="4">
    <location>
        <position position="340"/>
    </location>
</feature>
<dbReference type="EMBL" id="WJHE01001115">
    <property type="protein sequence ID" value="MST34630.1"/>
    <property type="molecule type" value="Genomic_DNA"/>
</dbReference>
<evidence type="ECO:0000256" key="2">
    <source>
        <dbReference type="ARBA" id="ARBA00022679"/>
    </source>
</evidence>
<evidence type="ECO:0000256" key="1">
    <source>
        <dbReference type="ARBA" id="ARBA00022676"/>
    </source>
</evidence>
<evidence type="ECO:0000259" key="3">
    <source>
        <dbReference type="Pfam" id="PF13439"/>
    </source>
</evidence>
<name>A0ABW9QXN8_9ACTN</name>
<organism evidence="4 5">
    <name type="scientific">Acidiferrimicrobium australe</name>
    <dbReference type="NCBI Taxonomy" id="2664430"/>
    <lineage>
        <taxon>Bacteria</taxon>
        <taxon>Bacillati</taxon>
        <taxon>Actinomycetota</taxon>
        <taxon>Acidimicrobiia</taxon>
        <taxon>Acidimicrobiales</taxon>
        <taxon>Acidimicrobiaceae</taxon>
        <taxon>Acidiferrimicrobium</taxon>
    </lineage>
</organism>
<dbReference type="CDD" id="cd03801">
    <property type="entry name" value="GT4_PimA-like"/>
    <property type="match status" value="1"/>
</dbReference>
<dbReference type="Gene3D" id="3.40.50.2000">
    <property type="entry name" value="Glycogen Phosphorylase B"/>
    <property type="match status" value="2"/>
</dbReference>
<evidence type="ECO:0000313" key="4">
    <source>
        <dbReference type="EMBL" id="MST34630.1"/>
    </source>
</evidence>
<dbReference type="PANTHER" id="PTHR45947">
    <property type="entry name" value="SULFOQUINOVOSYL TRANSFERASE SQD2"/>
    <property type="match status" value="1"/>
</dbReference>
<dbReference type="SUPFAM" id="SSF53756">
    <property type="entry name" value="UDP-Glycosyltransferase/glycogen phosphorylase"/>
    <property type="match status" value="1"/>
</dbReference>
<reference evidence="4 5" key="1">
    <citation type="submission" date="2019-11" db="EMBL/GenBank/DDBJ databases">
        <title>Acidiferrimicrobium australis gen. nov., sp. nov., an acidophilic and obligately heterotrophic, member of the Actinobacteria that catalyses dissimilatory oxido- reduction of iron isolated from metal-rich acidic water in Chile.</title>
        <authorList>
            <person name="Gonzalez D."/>
            <person name="Huber K."/>
            <person name="Hedrich S."/>
            <person name="Rojas-Villalobos C."/>
            <person name="Quatrini R."/>
            <person name="Dinamarca M.A."/>
            <person name="Schwarz A."/>
            <person name="Canales C."/>
            <person name="Nancucheo I."/>
        </authorList>
    </citation>
    <scope>NUCLEOTIDE SEQUENCE [LARGE SCALE GENOMIC DNA]</scope>
    <source>
        <strain evidence="4 5">USS-CCA1</strain>
    </source>
</reference>